<evidence type="ECO:0000313" key="3">
    <source>
        <dbReference type="Proteomes" id="UP001168524"/>
    </source>
</evidence>
<evidence type="ECO:0000256" key="1">
    <source>
        <dbReference type="SAM" id="MobiDB-lite"/>
    </source>
</evidence>
<gene>
    <name evidence="2" type="ORF">QTA56_09470</name>
</gene>
<feature type="compositionally biased region" description="Basic and acidic residues" evidence="1">
    <location>
        <begin position="95"/>
        <end position="115"/>
    </location>
</feature>
<feature type="compositionally biased region" description="Pro residues" evidence="1">
    <location>
        <begin position="124"/>
        <end position="134"/>
    </location>
</feature>
<keyword evidence="3" id="KW-1185">Reference proteome</keyword>
<feature type="compositionally biased region" description="Polar residues" evidence="1">
    <location>
        <begin position="50"/>
        <end position="59"/>
    </location>
</feature>
<protein>
    <submittedName>
        <fullName evidence="2">Uncharacterized protein</fullName>
    </submittedName>
</protein>
<reference evidence="2" key="1">
    <citation type="submission" date="2023-06" db="EMBL/GenBank/DDBJ databases">
        <title>Two novel species of Acinetobacter isolated from motorbike repairing workshop in Vietnam.</title>
        <authorList>
            <person name="Le N.T.T."/>
        </authorList>
    </citation>
    <scope>NUCLEOTIDE SEQUENCE</scope>
    <source>
        <strain evidence="2">VNH17</strain>
    </source>
</reference>
<organism evidence="2 3">
    <name type="scientific">Acinetobacter thutiue</name>
    <dbReference type="NCBI Taxonomy" id="2998078"/>
    <lineage>
        <taxon>Bacteria</taxon>
        <taxon>Pseudomonadati</taxon>
        <taxon>Pseudomonadota</taxon>
        <taxon>Gammaproteobacteria</taxon>
        <taxon>Moraxellales</taxon>
        <taxon>Moraxellaceae</taxon>
        <taxon>Acinetobacter</taxon>
    </lineage>
</organism>
<dbReference type="RefSeq" id="WP_267980725.1">
    <property type="nucleotide sequence ID" value="NZ_JAPQKF010000003.1"/>
</dbReference>
<sequence>MTHSNNQDNISPKTGQDHHSQPNNSNGIQAESAVAALLNGDKLSYQQVEGLTDSDQLQQAIEKEDIPKNPENALQEQGAEREQAIQSNNGSHGNETIRKAVENLDSDEMRHNLKDEGDDTDQPSPNPAPFIEPK</sequence>
<feature type="compositionally biased region" description="Polar residues" evidence="1">
    <location>
        <begin position="84"/>
        <end position="94"/>
    </location>
</feature>
<evidence type="ECO:0000313" key="2">
    <source>
        <dbReference type="EMBL" id="MDN0014463.1"/>
    </source>
</evidence>
<accession>A0ABT7WP66</accession>
<dbReference type="EMBL" id="JAUDZE010000003">
    <property type="protein sequence ID" value="MDN0014463.1"/>
    <property type="molecule type" value="Genomic_DNA"/>
</dbReference>
<comment type="caution">
    <text evidence="2">The sequence shown here is derived from an EMBL/GenBank/DDBJ whole genome shotgun (WGS) entry which is preliminary data.</text>
</comment>
<dbReference type="Proteomes" id="UP001168524">
    <property type="component" value="Unassembled WGS sequence"/>
</dbReference>
<feature type="region of interest" description="Disordered" evidence="1">
    <location>
        <begin position="1"/>
        <end position="31"/>
    </location>
</feature>
<feature type="compositionally biased region" description="Polar residues" evidence="1">
    <location>
        <begin position="1"/>
        <end position="14"/>
    </location>
</feature>
<feature type="region of interest" description="Disordered" evidence="1">
    <location>
        <begin position="50"/>
        <end position="134"/>
    </location>
</feature>
<name>A0ABT7WP66_9GAMM</name>
<proteinExistence type="predicted"/>